<feature type="compositionally biased region" description="Basic and acidic residues" evidence="1">
    <location>
        <begin position="17"/>
        <end position="28"/>
    </location>
</feature>
<evidence type="ECO:0000313" key="3">
    <source>
        <dbReference type="Proteomes" id="UP000274556"/>
    </source>
</evidence>
<organism evidence="2 3">
    <name type="scientific">Thiocapsa rosea</name>
    <dbReference type="NCBI Taxonomy" id="69360"/>
    <lineage>
        <taxon>Bacteria</taxon>
        <taxon>Pseudomonadati</taxon>
        <taxon>Pseudomonadota</taxon>
        <taxon>Gammaproteobacteria</taxon>
        <taxon>Chromatiales</taxon>
        <taxon>Chromatiaceae</taxon>
        <taxon>Thiocapsa</taxon>
    </lineage>
</organism>
<proteinExistence type="predicted"/>
<dbReference type="Proteomes" id="UP000274556">
    <property type="component" value="Unassembled WGS sequence"/>
</dbReference>
<dbReference type="RefSeq" id="WP_120798004.1">
    <property type="nucleotide sequence ID" value="NZ_RBXL01000001.1"/>
</dbReference>
<dbReference type="AlphaFoldDB" id="A0A495VAZ2"/>
<feature type="region of interest" description="Disordered" evidence="1">
    <location>
        <begin position="1"/>
        <end position="36"/>
    </location>
</feature>
<reference evidence="2 3" key="1">
    <citation type="submission" date="2018-10" db="EMBL/GenBank/DDBJ databases">
        <title>Genomic Encyclopedia of Archaeal and Bacterial Type Strains, Phase II (KMG-II): from individual species to whole genera.</title>
        <authorList>
            <person name="Goeker M."/>
        </authorList>
    </citation>
    <scope>NUCLEOTIDE SEQUENCE [LARGE SCALE GENOMIC DNA]</scope>
    <source>
        <strain evidence="2 3">DSM 235</strain>
    </source>
</reference>
<gene>
    <name evidence="2" type="ORF">BDD21_3279</name>
</gene>
<accession>A0A495VAZ2</accession>
<dbReference type="EMBL" id="RBXL01000001">
    <property type="protein sequence ID" value="RKT45803.1"/>
    <property type="molecule type" value="Genomic_DNA"/>
</dbReference>
<evidence type="ECO:0000313" key="2">
    <source>
        <dbReference type="EMBL" id="RKT45803.1"/>
    </source>
</evidence>
<keyword evidence="3" id="KW-1185">Reference proteome</keyword>
<evidence type="ECO:0000256" key="1">
    <source>
        <dbReference type="SAM" id="MobiDB-lite"/>
    </source>
</evidence>
<name>A0A495VAZ2_9GAMM</name>
<comment type="caution">
    <text evidence="2">The sequence shown here is derived from an EMBL/GenBank/DDBJ whole genome shotgun (WGS) entry which is preliminary data.</text>
</comment>
<protein>
    <submittedName>
        <fullName evidence="2">Uncharacterized protein</fullName>
    </submittedName>
</protein>
<sequence>MTTIAPPDTILATAGNDRADDRQGRGVHEPSTNQFPETLRERHLELDPRCQHQLIGGKVRGNARLALRPARIIAREQPALDLGFR</sequence>